<evidence type="ECO:0000313" key="1">
    <source>
        <dbReference type="EMBL" id="QHT99153.1"/>
    </source>
</evidence>
<proteinExistence type="predicted"/>
<reference evidence="1" key="1">
    <citation type="journal article" date="2020" name="Nature">
        <title>Giant virus diversity and host interactions through global metagenomics.</title>
        <authorList>
            <person name="Schulz F."/>
            <person name="Roux S."/>
            <person name="Paez-Espino D."/>
            <person name="Jungbluth S."/>
            <person name="Walsh D.A."/>
            <person name="Denef V.J."/>
            <person name="McMahon K.D."/>
            <person name="Konstantinidis K.T."/>
            <person name="Eloe-Fadrosh E.A."/>
            <person name="Kyrpides N.C."/>
            <person name="Woyke T."/>
        </authorList>
    </citation>
    <scope>NUCLEOTIDE SEQUENCE</scope>
    <source>
        <strain evidence="1">GVMAG-M-3300025699-48</strain>
    </source>
</reference>
<name>A0A6C0J687_9ZZZZ</name>
<dbReference type="EMBL" id="MN740306">
    <property type="protein sequence ID" value="QHT99153.1"/>
    <property type="molecule type" value="Genomic_DNA"/>
</dbReference>
<dbReference type="AlphaFoldDB" id="A0A6C0J687"/>
<protein>
    <submittedName>
        <fullName evidence="1">Uncharacterized protein</fullName>
    </submittedName>
</protein>
<organism evidence="1">
    <name type="scientific">viral metagenome</name>
    <dbReference type="NCBI Taxonomy" id="1070528"/>
    <lineage>
        <taxon>unclassified sequences</taxon>
        <taxon>metagenomes</taxon>
        <taxon>organismal metagenomes</taxon>
    </lineage>
</organism>
<sequence length="356" mass="42493">MQMAPVRKTRQSSVITLTYLAQLKSKPEYDWKKIKQLHKNYSYFFLMCYYWNGIFNNKVHKLRYMDLNSKINLAYSDIEGLKQMTSDESRYQQEQLDDLRKLRDYYKLLNTEQDIKDIKELNLQIKDNEQLTKEDVYKELNELTDSLTRKNIDYLHNIKNEQTRILYKVEEIIYEFHDLMWIANAPMEQFIENYLIKRNRIIHIKNFFKITNQLPSCIVNTDENEQIIGRQGFSVEKIQDNDSGIESQDINLDIITDNIDYLDAKFLTKYIKNYNEVQNEIDVNYSLGHNHILIDSERELDIYNVTSELITIKDFIKVSVNTNDQLPFKVLLILCNALLLIGEYLWTTILKEELGL</sequence>
<accession>A0A6C0J687</accession>